<evidence type="ECO:0000313" key="1">
    <source>
        <dbReference type="EMBL" id="KAJ1138238.1"/>
    </source>
</evidence>
<keyword evidence="2" id="KW-1185">Reference proteome</keyword>
<proteinExistence type="predicted"/>
<accession>A0AAV7QIV2</accession>
<name>A0AAV7QIV2_PLEWA</name>
<evidence type="ECO:0000313" key="2">
    <source>
        <dbReference type="Proteomes" id="UP001066276"/>
    </source>
</evidence>
<gene>
    <name evidence="1" type="ORF">NDU88_004629</name>
</gene>
<dbReference type="EMBL" id="JANPWB010000010">
    <property type="protein sequence ID" value="KAJ1138238.1"/>
    <property type="molecule type" value="Genomic_DNA"/>
</dbReference>
<reference evidence="1" key="1">
    <citation type="journal article" date="2022" name="bioRxiv">
        <title>Sequencing and chromosome-scale assembly of the giantPleurodeles waltlgenome.</title>
        <authorList>
            <person name="Brown T."/>
            <person name="Elewa A."/>
            <person name="Iarovenko S."/>
            <person name="Subramanian E."/>
            <person name="Araus A.J."/>
            <person name="Petzold A."/>
            <person name="Susuki M."/>
            <person name="Suzuki K.-i.T."/>
            <person name="Hayashi T."/>
            <person name="Toyoda A."/>
            <person name="Oliveira C."/>
            <person name="Osipova E."/>
            <person name="Leigh N.D."/>
            <person name="Simon A."/>
            <person name="Yun M.H."/>
        </authorList>
    </citation>
    <scope>NUCLEOTIDE SEQUENCE</scope>
    <source>
        <strain evidence="1">20211129_DDA</strain>
        <tissue evidence="1">Liver</tissue>
    </source>
</reference>
<protein>
    <submittedName>
        <fullName evidence="1">Uncharacterized protein</fullName>
    </submittedName>
</protein>
<dbReference type="AlphaFoldDB" id="A0AAV7QIV2"/>
<sequence length="120" mass="13369">MCSPDGRHQSERCTNVDTPFNERWTESITSFFVWPLEAEEASDVILTLESSWNHGLGSDSLMSRGCGAPPDCPGGTHLVYFLFIVLVQFYRSPLPRITPALAIYGHMPSVSTAFDLDRNC</sequence>
<organism evidence="1 2">
    <name type="scientific">Pleurodeles waltl</name>
    <name type="common">Iberian ribbed newt</name>
    <dbReference type="NCBI Taxonomy" id="8319"/>
    <lineage>
        <taxon>Eukaryota</taxon>
        <taxon>Metazoa</taxon>
        <taxon>Chordata</taxon>
        <taxon>Craniata</taxon>
        <taxon>Vertebrata</taxon>
        <taxon>Euteleostomi</taxon>
        <taxon>Amphibia</taxon>
        <taxon>Batrachia</taxon>
        <taxon>Caudata</taxon>
        <taxon>Salamandroidea</taxon>
        <taxon>Salamandridae</taxon>
        <taxon>Pleurodelinae</taxon>
        <taxon>Pleurodeles</taxon>
    </lineage>
</organism>
<comment type="caution">
    <text evidence="1">The sequence shown here is derived from an EMBL/GenBank/DDBJ whole genome shotgun (WGS) entry which is preliminary data.</text>
</comment>
<dbReference type="Proteomes" id="UP001066276">
    <property type="component" value="Chromosome 6"/>
</dbReference>